<sequence length="101" mass="11906">MTEQFENLKYQLDDLLSEGFSTPEQYEAYRDLKVQYEEATGDVSFSIREVTGQLEVIMTNRETFFPDLDEGTRVEYLDLVERLEELDSTKVAYYRRQLGEA</sequence>
<accession>A0A4U9XWS6</accession>
<dbReference type="EMBL" id="CABEHT010000001">
    <property type="protein sequence ID" value="VTS17191.1"/>
    <property type="molecule type" value="Genomic_DNA"/>
</dbReference>
<protein>
    <submittedName>
        <fullName evidence="1">Uncharacterized protein</fullName>
    </submittedName>
</protein>
<evidence type="ECO:0000313" key="2">
    <source>
        <dbReference type="Proteomes" id="UP000394068"/>
    </source>
</evidence>
<evidence type="ECO:0000313" key="1">
    <source>
        <dbReference type="EMBL" id="VTS17191.1"/>
    </source>
</evidence>
<dbReference type="RefSeq" id="WP_077323135.1">
    <property type="nucleotide sequence ID" value="NZ_CABEHT010000001.1"/>
</dbReference>
<organism evidence="1 2">
    <name type="scientific">Streptococcus pseudoporcinus</name>
    <dbReference type="NCBI Taxonomy" id="361101"/>
    <lineage>
        <taxon>Bacteria</taxon>
        <taxon>Bacillati</taxon>
        <taxon>Bacillota</taxon>
        <taxon>Bacilli</taxon>
        <taxon>Lactobacillales</taxon>
        <taxon>Streptococcaceae</taxon>
        <taxon>Streptococcus</taxon>
    </lineage>
</organism>
<dbReference type="InterPro" id="IPR046006">
    <property type="entry name" value="DUF5962"/>
</dbReference>
<gene>
    <name evidence="1" type="ORF">NCTC5386_01546</name>
</gene>
<dbReference type="AlphaFoldDB" id="A0A4U9XWS6"/>
<reference evidence="1 2" key="1">
    <citation type="submission" date="2019-05" db="EMBL/GenBank/DDBJ databases">
        <authorList>
            <consortium name="Pathogen Informatics"/>
        </authorList>
    </citation>
    <scope>NUCLEOTIDE SEQUENCE [LARGE SCALE GENOMIC DNA]</scope>
    <source>
        <strain evidence="1 2">NCTC5386</strain>
    </source>
</reference>
<name>A0A4U9XWS6_9STRE</name>
<dbReference type="Pfam" id="PF19387">
    <property type="entry name" value="DUF5962"/>
    <property type="match status" value="1"/>
</dbReference>
<dbReference type="Proteomes" id="UP000394068">
    <property type="component" value="Unassembled WGS sequence"/>
</dbReference>
<proteinExistence type="predicted"/>